<keyword evidence="2" id="KW-0175">Coiled coil</keyword>
<protein>
    <submittedName>
        <fullName evidence="3">Uncharacterized protein YlxW (UPF0749 family)</fullName>
    </submittedName>
</protein>
<dbReference type="PANTHER" id="PTHR37313">
    <property type="entry name" value="UPF0749 PROTEIN RV1825"/>
    <property type="match status" value="1"/>
</dbReference>
<feature type="coiled-coil region" evidence="2">
    <location>
        <begin position="45"/>
        <end position="72"/>
    </location>
</feature>
<keyword evidence="4" id="KW-1185">Reference proteome</keyword>
<reference evidence="3 4" key="1">
    <citation type="submission" date="2019-03" db="EMBL/GenBank/DDBJ databases">
        <title>Genomic Encyclopedia of Type Strains, Phase IV (KMG-IV): sequencing the most valuable type-strain genomes for metagenomic binning, comparative biology and taxonomic classification.</title>
        <authorList>
            <person name="Goeker M."/>
        </authorList>
    </citation>
    <scope>NUCLEOTIDE SEQUENCE [LARGE SCALE GENOMIC DNA]</scope>
    <source>
        <strain evidence="3 4">DSM 17974</strain>
    </source>
</reference>
<comment type="caution">
    <text evidence="3">The sequence shown here is derived from an EMBL/GenBank/DDBJ whole genome shotgun (WGS) entry which is preliminary data.</text>
</comment>
<dbReference type="InterPro" id="IPR010273">
    <property type="entry name" value="DUF881"/>
</dbReference>
<gene>
    <name evidence="3" type="ORF">C7445_10677</name>
</gene>
<dbReference type="OrthoDB" id="2439649at2"/>
<name>A0A4R8LMQ6_9BACL</name>
<dbReference type="Proteomes" id="UP000294581">
    <property type="component" value="Unassembled WGS sequence"/>
</dbReference>
<sequence length="243" mass="26135">MKRRSLVWGATATATALGFMLTVQLTSQQSFGRQTTSYIDLRTQVQEQAQEHLLLEQQVSKLNAQLAEYRAASGSASELREVLQKDEKSLEQQAGILPTSGPGITITIQPDAKLGANPAQMALFPQQADQWLDEVVNVLLGNGATAISINDQRLVATSAIRLVEVDGIGGVHVNGHPITTPYVIRAVGNIQDMQAALTVEVLQGYFEAMGEDFIVRSYPQKDGVTVPGYSGPLPGQYAKEGNG</sequence>
<evidence type="ECO:0000313" key="4">
    <source>
        <dbReference type="Proteomes" id="UP000294581"/>
    </source>
</evidence>
<dbReference type="Pfam" id="PF05949">
    <property type="entry name" value="DUF881"/>
    <property type="match status" value="1"/>
</dbReference>
<dbReference type="EMBL" id="SORF01000006">
    <property type="protein sequence ID" value="TDY46651.1"/>
    <property type="molecule type" value="Genomic_DNA"/>
</dbReference>
<evidence type="ECO:0000313" key="3">
    <source>
        <dbReference type="EMBL" id="TDY46651.1"/>
    </source>
</evidence>
<dbReference type="PANTHER" id="PTHR37313:SF2">
    <property type="entry name" value="UPF0749 PROTEIN YLXX"/>
    <property type="match status" value="1"/>
</dbReference>
<organism evidence="3 4">
    <name type="scientific">Alicyclobacillus sacchari</name>
    <dbReference type="NCBI Taxonomy" id="392010"/>
    <lineage>
        <taxon>Bacteria</taxon>
        <taxon>Bacillati</taxon>
        <taxon>Bacillota</taxon>
        <taxon>Bacilli</taxon>
        <taxon>Bacillales</taxon>
        <taxon>Alicyclobacillaceae</taxon>
        <taxon>Alicyclobacillus</taxon>
    </lineage>
</organism>
<evidence type="ECO:0000256" key="1">
    <source>
        <dbReference type="ARBA" id="ARBA00009108"/>
    </source>
</evidence>
<dbReference type="Gene3D" id="3.30.70.1880">
    <property type="entry name" value="Protein of unknown function DUF881"/>
    <property type="match status" value="1"/>
</dbReference>
<dbReference type="RefSeq" id="WP_134159517.1">
    <property type="nucleotide sequence ID" value="NZ_BSUS01000001.1"/>
</dbReference>
<evidence type="ECO:0000256" key="2">
    <source>
        <dbReference type="SAM" id="Coils"/>
    </source>
</evidence>
<dbReference type="AlphaFoldDB" id="A0A4R8LMQ6"/>
<accession>A0A4R8LMQ6</accession>
<comment type="similarity">
    <text evidence="1">Belongs to the UPF0749 family.</text>
</comment>
<proteinExistence type="inferred from homology"/>